<name>A0A5Q3F8P2_FUSFU</name>
<proteinExistence type="predicted"/>
<dbReference type="EMBL" id="CABFJX010000384">
    <property type="protein sequence ID" value="VTT76469.1"/>
    <property type="molecule type" value="Genomic_DNA"/>
</dbReference>
<dbReference type="AlphaFoldDB" id="A0A5Q3F8P2"/>
<protein>
    <submittedName>
        <fullName evidence="1">Uncharacterized protein</fullName>
    </submittedName>
</protein>
<organism evidence="1 2">
    <name type="scientific">Fusarium fujikuroi</name>
    <name type="common">Bakanae and foot rot disease fungus</name>
    <name type="synonym">Gibberella fujikuroi</name>
    <dbReference type="NCBI Taxonomy" id="5127"/>
    <lineage>
        <taxon>Eukaryota</taxon>
        <taxon>Fungi</taxon>
        <taxon>Dikarya</taxon>
        <taxon>Ascomycota</taxon>
        <taxon>Pezizomycotina</taxon>
        <taxon>Sordariomycetes</taxon>
        <taxon>Hypocreomycetidae</taxon>
        <taxon>Hypocreales</taxon>
        <taxon>Nectriaceae</taxon>
        <taxon>Fusarium</taxon>
        <taxon>Fusarium fujikuroi species complex</taxon>
    </lineage>
</organism>
<evidence type="ECO:0000313" key="1">
    <source>
        <dbReference type="EMBL" id="VTT76469.1"/>
    </source>
</evidence>
<dbReference type="Proteomes" id="UP000760494">
    <property type="component" value="Unassembled WGS sequence"/>
</dbReference>
<sequence length="184" mass="20374">MSRAVNGWLSIVDQSSADEVDQLTMPELNFACQLRVLSLATFMFCIACLFRLLRTCLCITSSRLGFNSARTITKPPVHWQSEIINFSATSLQATATEPVTGQRVEVGDFRHNSTSRSFLRPSEGTTDCLDHGTVIVKQLHGIFMPNLAPIATDNRIAWIFMHGTVVSRSEIIRVCSSSKPKLNA</sequence>
<reference evidence="1" key="1">
    <citation type="submission" date="2019-05" db="EMBL/GenBank/DDBJ databases">
        <authorList>
            <person name="Piombo E."/>
        </authorList>
    </citation>
    <scope>NUCLEOTIDE SEQUENCE</scope>
    <source>
        <strain evidence="1">C2S</strain>
    </source>
</reference>
<evidence type="ECO:0000313" key="2">
    <source>
        <dbReference type="Proteomes" id="UP000760494"/>
    </source>
</evidence>
<gene>
    <name evidence="1" type="ORF">C2S_10389</name>
</gene>
<comment type="caution">
    <text evidence="1">The sequence shown here is derived from an EMBL/GenBank/DDBJ whole genome shotgun (WGS) entry which is preliminary data.</text>
</comment>
<accession>A0A5Q3F8P2</accession>